<evidence type="ECO:0000256" key="5">
    <source>
        <dbReference type="ARBA" id="ARBA00022824"/>
    </source>
</evidence>
<dbReference type="GO" id="GO:0005739">
    <property type="term" value="C:mitochondrion"/>
    <property type="evidence" value="ECO:0007669"/>
    <property type="project" value="UniProtKB-SubCell"/>
</dbReference>
<evidence type="ECO:0000313" key="11">
    <source>
        <dbReference type="Proteomes" id="UP000235371"/>
    </source>
</evidence>
<organism evidence="10 11">
    <name type="scientific">Hyaloscypha bicolor E</name>
    <dbReference type="NCBI Taxonomy" id="1095630"/>
    <lineage>
        <taxon>Eukaryota</taxon>
        <taxon>Fungi</taxon>
        <taxon>Dikarya</taxon>
        <taxon>Ascomycota</taxon>
        <taxon>Pezizomycotina</taxon>
        <taxon>Leotiomycetes</taxon>
        <taxon>Helotiales</taxon>
        <taxon>Hyaloscyphaceae</taxon>
        <taxon>Hyaloscypha</taxon>
        <taxon>Hyaloscypha bicolor</taxon>
    </lineage>
</organism>
<dbReference type="EMBL" id="KZ613921">
    <property type="protein sequence ID" value="PMD49359.1"/>
    <property type="molecule type" value="Genomic_DNA"/>
</dbReference>
<keyword evidence="5" id="KW-0256">Endoplasmic reticulum</keyword>
<feature type="domain" description="DUF676" evidence="9">
    <location>
        <begin position="56"/>
        <end position="185"/>
    </location>
</feature>
<dbReference type="Gene3D" id="3.40.50.1820">
    <property type="entry name" value="alpha/beta hydrolase"/>
    <property type="match status" value="1"/>
</dbReference>
<reference evidence="10 11" key="1">
    <citation type="submission" date="2016-04" db="EMBL/GenBank/DDBJ databases">
        <title>A degradative enzymes factory behind the ericoid mycorrhizal symbiosis.</title>
        <authorList>
            <consortium name="DOE Joint Genome Institute"/>
            <person name="Martino E."/>
            <person name="Morin E."/>
            <person name="Grelet G."/>
            <person name="Kuo A."/>
            <person name="Kohler A."/>
            <person name="Daghino S."/>
            <person name="Barry K."/>
            <person name="Choi C."/>
            <person name="Cichocki N."/>
            <person name="Clum A."/>
            <person name="Copeland A."/>
            <person name="Hainaut M."/>
            <person name="Haridas S."/>
            <person name="Labutti K."/>
            <person name="Lindquist E."/>
            <person name="Lipzen A."/>
            <person name="Khouja H.-R."/>
            <person name="Murat C."/>
            <person name="Ohm R."/>
            <person name="Olson A."/>
            <person name="Spatafora J."/>
            <person name="Veneault-Fourrey C."/>
            <person name="Henrissat B."/>
            <person name="Grigoriev I."/>
            <person name="Martin F."/>
            <person name="Perotto S."/>
        </authorList>
    </citation>
    <scope>NUCLEOTIDE SEQUENCE [LARGE SCALE GENOMIC DNA]</scope>
    <source>
        <strain evidence="10 11">E</strain>
    </source>
</reference>
<evidence type="ECO:0000256" key="2">
    <source>
        <dbReference type="ARBA" id="ARBA00004240"/>
    </source>
</evidence>
<dbReference type="GO" id="GO:0005783">
    <property type="term" value="C:endoplasmic reticulum"/>
    <property type="evidence" value="ECO:0007669"/>
    <property type="project" value="UniProtKB-SubCell"/>
</dbReference>
<dbReference type="InParanoid" id="A0A2J6SF28"/>
<dbReference type="GO" id="GO:0016020">
    <property type="term" value="C:membrane"/>
    <property type="evidence" value="ECO:0007669"/>
    <property type="project" value="UniProtKB-SubCell"/>
</dbReference>
<dbReference type="Proteomes" id="UP000235371">
    <property type="component" value="Unassembled WGS sequence"/>
</dbReference>
<evidence type="ECO:0000256" key="8">
    <source>
        <dbReference type="SAM" id="MobiDB-lite"/>
    </source>
</evidence>
<dbReference type="RefSeq" id="XP_024726263.1">
    <property type="nucleotide sequence ID" value="XM_024876443.1"/>
</dbReference>
<protein>
    <recommendedName>
        <fullName evidence="9">DUF676 domain-containing protein</fullName>
    </recommendedName>
</protein>
<dbReference type="InterPro" id="IPR029058">
    <property type="entry name" value="AB_hydrolase_fold"/>
</dbReference>
<proteinExistence type="inferred from homology"/>
<evidence type="ECO:0000256" key="3">
    <source>
        <dbReference type="ARBA" id="ARBA00004370"/>
    </source>
</evidence>
<comment type="similarity">
    <text evidence="4">Belongs to the putative lipase ROG1 family.</text>
</comment>
<dbReference type="InterPro" id="IPR052374">
    <property type="entry name" value="SERAC1"/>
</dbReference>
<dbReference type="InterPro" id="IPR007751">
    <property type="entry name" value="DUF676_lipase-like"/>
</dbReference>
<dbReference type="AlphaFoldDB" id="A0A2J6SF28"/>
<sequence length="266" mass="29344">MPSIEQQTSPTLQTDSQQTGQAPTFNRTEKYGLFPLHPSVSAPGDVEDQETNSLDIVAVHGIMGDAYDTWTHDNGNFWLRDLIPKDLPGARVFSYGYPASVFCTFSTGTLDEYARDLLEKLKGERRKKEDQTRPVIFACHSMGGLVVKKALVIAKIEDELFDPIRKSVAGILFLGTPHRGSSETQFPMILTSIANLALRGTSRFTGAMRSDLIEGLKKDSKSLKEISTSFRNQTRNMKIASFIEQSCTPPAKSRVCYSSSESIGPG</sequence>
<name>A0A2J6SF28_9HELO</name>
<evidence type="ECO:0000256" key="4">
    <source>
        <dbReference type="ARBA" id="ARBA00007920"/>
    </source>
</evidence>
<dbReference type="GeneID" id="36584522"/>
<keyword evidence="7" id="KW-0472">Membrane</keyword>
<dbReference type="PANTHER" id="PTHR48182">
    <property type="entry name" value="PROTEIN SERAC1"/>
    <property type="match status" value="1"/>
</dbReference>
<evidence type="ECO:0000256" key="6">
    <source>
        <dbReference type="ARBA" id="ARBA00023128"/>
    </source>
</evidence>
<evidence type="ECO:0000313" key="10">
    <source>
        <dbReference type="EMBL" id="PMD49359.1"/>
    </source>
</evidence>
<keyword evidence="11" id="KW-1185">Reference proteome</keyword>
<evidence type="ECO:0000256" key="1">
    <source>
        <dbReference type="ARBA" id="ARBA00004173"/>
    </source>
</evidence>
<keyword evidence="6" id="KW-0496">Mitochondrion</keyword>
<evidence type="ECO:0000259" key="9">
    <source>
        <dbReference type="Pfam" id="PF05057"/>
    </source>
</evidence>
<dbReference type="OrthoDB" id="5086500at2759"/>
<comment type="subcellular location">
    <subcellularLocation>
        <location evidence="2">Endoplasmic reticulum</location>
    </subcellularLocation>
    <subcellularLocation>
        <location evidence="3">Membrane</location>
    </subcellularLocation>
    <subcellularLocation>
        <location evidence="1">Mitochondrion</location>
    </subcellularLocation>
</comment>
<gene>
    <name evidence="10" type="ORF">K444DRAFT_549306</name>
</gene>
<dbReference type="PANTHER" id="PTHR48182:SF2">
    <property type="entry name" value="PROTEIN SERAC1"/>
    <property type="match status" value="1"/>
</dbReference>
<dbReference type="SUPFAM" id="SSF53474">
    <property type="entry name" value="alpha/beta-Hydrolases"/>
    <property type="match status" value="1"/>
</dbReference>
<accession>A0A2J6SF28</accession>
<evidence type="ECO:0000256" key="7">
    <source>
        <dbReference type="ARBA" id="ARBA00023136"/>
    </source>
</evidence>
<feature type="region of interest" description="Disordered" evidence="8">
    <location>
        <begin position="1"/>
        <end position="23"/>
    </location>
</feature>
<dbReference type="Pfam" id="PF05057">
    <property type="entry name" value="DUF676"/>
    <property type="match status" value="1"/>
</dbReference>